<dbReference type="SUPFAM" id="SSF143990">
    <property type="entry name" value="YbiA-like"/>
    <property type="match status" value="2"/>
</dbReference>
<proteinExistence type="predicted"/>
<reference evidence="4" key="1">
    <citation type="submission" date="2016-02" db="EMBL/GenBank/DDBJ databases">
        <title>Draft genome sequence of Microdochium bolleyi, a fungal endophyte of beachgrass.</title>
        <authorList>
            <consortium name="DOE Joint Genome Institute"/>
            <person name="David A.S."/>
            <person name="May G."/>
            <person name="Haridas S."/>
            <person name="Lim J."/>
            <person name="Wang M."/>
            <person name="Labutti K."/>
            <person name="Lipzen A."/>
            <person name="Barry K."/>
            <person name="Grigoriev I.V."/>
        </authorList>
    </citation>
    <scope>NUCLEOTIDE SEQUENCE [LARGE SCALE GENOMIC DNA]</scope>
    <source>
        <strain evidence="4">J235TASD1</strain>
    </source>
</reference>
<dbReference type="NCBIfam" id="TIGR02464">
    <property type="entry name" value="ribofla_fusion"/>
    <property type="match status" value="1"/>
</dbReference>
<protein>
    <recommendedName>
        <fullName evidence="2">NADAR domain-containing protein</fullName>
    </recommendedName>
</protein>
<feature type="region of interest" description="Disordered" evidence="1">
    <location>
        <begin position="76"/>
        <end position="118"/>
    </location>
</feature>
<accession>A0A136J4E4</accession>
<dbReference type="InParanoid" id="A0A136J4E4"/>
<name>A0A136J4E4_9PEZI</name>
<dbReference type="EMBL" id="KQ964249">
    <property type="protein sequence ID" value="KXJ91826.1"/>
    <property type="molecule type" value="Genomic_DNA"/>
</dbReference>
<dbReference type="OrthoDB" id="206452at2759"/>
<dbReference type="InterPro" id="IPR012816">
    <property type="entry name" value="NADAR"/>
</dbReference>
<evidence type="ECO:0000313" key="3">
    <source>
        <dbReference type="EMBL" id="KXJ91826.1"/>
    </source>
</evidence>
<gene>
    <name evidence="3" type="ORF">Micbo1qcDRAFT_161861</name>
</gene>
<dbReference type="CDD" id="cd15457">
    <property type="entry name" value="NADAR"/>
    <property type="match status" value="1"/>
</dbReference>
<dbReference type="Pfam" id="PF08719">
    <property type="entry name" value="NADAR"/>
    <property type="match status" value="1"/>
</dbReference>
<dbReference type="InterPro" id="IPR037238">
    <property type="entry name" value="YbiA-like_sf"/>
</dbReference>
<evidence type="ECO:0000259" key="2">
    <source>
        <dbReference type="Pfam" id="PF08719"/>
    </source>
</evidence>
<organism evidence="3 4">
    <name type="scientific">Microdochium bolleyi</name>
    <dbReference type="NCBI Taxonomy" id="196109"/>
    <lineage>
        <taxon>Eukaryota</taxon>
        <taxon>Fungi</taxon>
        <taxon>Dikarya</taxon>
        <taxon>Ascomycota</taxon>
        <taxon>Pezizomycotina</taxon>
        <taxon>Sordariomycetes</taxon>
        <taxon>Xylariomycetidae</taxon>
        <taxon>Xylariales</taxon>
        <taxon>Microdochiaceae</taxon>
        <taxon>Microdochium</taxon>
    </lineage>
</organism>
<sequence length="302" mass="33393">MSGSYLGRPNTAQLLYGRSGSFLTALASSPRSSHLTPNTGHLFPTTTIKISCNTSFSDTIPHNRNPSQLLQQSYHTTAKHRTPLSASATSTMPPRKSKAKKGSAAAIAPTSSSADATESARNFDKGNLYFWKPENPKVGYLSQWYWLPFYDDSEPVEAGRARKVYKTAEHYMMHHKALLFGDENIAAEILEADDPKTVKSLGRAVQGFDDETWNSNRERIVTRGNYCKFSFPIVDGENEQDDDTVAAAQNGKQPREWDLGNAEDALKYTAISFREILLQTGNKDLIEASPYDKIWGVGFGAA</sequence>
<dbReference type="STRING" id="196109.A0A136J4E4"/>
<dbReference type="Proteomes" id="UP000070501">
    <property type="component" value="Unassembled WGS sequence"/>
</dbReference>
<evidence type="ECO:0000313" key="4">
    <source>
        <dbReference type="Proteomes" id="UP000070501"/>
    </source>
</evidence>
<feature type="domain" description="NADAR" evidence="2">
    <location>
        <begin position="129"/>
        <end position="301"/>
    </location>
</feature>
<dbReference type="Gene3D" id="1.10.357.40">
    <property type="entry name" value="YbiA-like"/>
    <property type="match status" value="1"/>
</dbReference>
<feature type="non-terminal residue" evidence="3">
    <location>
        <position position="302"/>
    </location>
</feature>
<evidence type="ECO:0000256" key="1">
    <source>
        <dbReference type="SAM" id="MobiDB-lite"/>
    </source>
</evidence>
<feature type="compositionally biased region" description="Low complexity" evidence="1">
    <location>
        <begin position="102"/>
        <end position="116"/>
    </location>
</feature>
<dbReference type="AlphaFoldDB" id="A0A136J4E4"/>
<keyword evidence="4" id="KW-1185">Reference proteome</keyword>